<feature type="compositionally biased region" description="Polar residues" evidence="2">
    <location>
        <begin position="84"/>
        <end position="102"/>
    </location>
</feature>
<name>A0A5A7PRT9_STRAF</name>
<feature type="region of interest" description="Disordered" evidence="2">
    <location>
        <begin position="47"/>
        <end position="113"/>
    </location>
</feature>
<feature type="coiled-coil region" evidence="1">
    <location>
        <begin position="458"/>
        <end position="489"/>
    </location>
</feature>
<dbReference type="EMBL" id="BKCP01004960">
    <property type="protein sequence ID" value="GER35202.1"/>
    <property type="molecule type" value="Genomic_DNA"/>
</dbReference>
<keyword evidence="1" id="KW-0175">Coiled coil</keyword>
<sequence>MEESKGNFEQKKIAIKLVGGGGIGAVVVLGGALATAALASAFVVGKNGWSSGKDRRRRRGPAPEPSQVDDHPRGEPIKSDNDTKLSSTLNEKSKSEQISNRTPDIETSEESLCPVTPEKLETCTTCNGSIMVEEKNHLSEKKSQNESHDTMHEGKVTARLSEQVLVDEDFVESESIDEMTRKVKNLEESDVVWFNREEVKVILVDKMIDEKKVDKEMDLESREFDEGENANGEEEKCRLPIEILEIVKADNVCFEIEGHLVEKENEKCDEMKIVVEECEDLIEVVNEGEVLVDDEKSEKKVDKEMDLEMRELDEGENVNEEEEKCRLDNVCFEIEGHLVRKEHEECDEKKIVVEKCEDLIDVVVDEGEVLLDDKNDEQACIIFPDLKDTGLLEKVREEMILSKNTQVTKDHKNVDDLEKVVEGEVGFELISLEKCVVERDHKNDDSEKDIEEEVEFELISLENNNDHKNEDIEKDIEEEEVEVVELISLESIEVKANQEKDLEKDNEEEVEVGLISHESIKVNTNQKTGLEKDSEEEVELELISNESIEVKANQKKDLEEDTDEEVEAEIIPLEDIEVTQDQVETNIVAEIEDLQPKTNAKTEDNFVEEISKSKDNGQKIREVGGKSREDKSIKKFDHDPQDHNQTESNKIVEGFIKKYVADELAMSKDFHFANSTHRIITIIAILSVVSSLSCSWFFGLSFAKLCIVVFLTILFSSIVVLVE</sequence>
<dbReference type="Proteomes" id="UP000325081">
    <property type="component" value="Unassembled WGS sequence"/>
</dbReference>
<keyword evidence="3" id="KW-0472">Membrane</keyword>
<dbReference type="AlphaFoldDB" id="A0A5A7PRT9"/>
<feature type="compositionally biased region" description="Basic and acidic residues" evidence="2">
    <location>
        <begin position="68"/>
        <end position="83"/>
    </location>
</feature>
<keyword evidence="3" id="KW-1133">Transmembrane helix</keyword>
<evidence type="ECO:0000313" key="4">
    <source>
        <dbReference type="EMBL" id="GER35202.1"/>
    </source>
</evidence>
<feature type="transmembrane region" description="Helical" evidence="3">
    <location>
        <begin position="21"/>
        <end position="44"/>
    </location>
</feature>
<comment type="caution">
    <text evidence="4">The sequence shown here is derived from an EMBL/GenBank/DDBJ whole genome shotgun (WGS) entry which is preliminary data.</text>
</comment>
<evidence type="ECO:0000256" key="2">
    <source>
        <dbReference type="SAM" id="MobiDB-lite"/>
    </source>
</evidence>
<proteinExistence type="predicted"/>
<evidence type="ECO:0000256" key="1">
    <source>
        <dbReference type="SAM" id="Coils"/>
    </source>
</evidence>
<feature type="transmembrane region" description="Helical" evidence="3">
    <location>
        <begin position="679"/>
        <end position="698"/>
    </location>
</feature>
<feature type="region of interest" description="Disordered" evidence="2">
    <location>
        <begin position="608"/>
        <end position="645"/>
    </location>
</feature>
<reference evidence="5" key="1">
    <citation type="journal article" date="2019" name="Curr. Biol.">
        <title>Genome Sequence of Striga asiatica Provides Insight into the Evolution of Plant Parasitism.</title>
        <authorList>
            <person name="Yoshida S."/>
            <person name="Kim S."/>
            <person name="Wafula E.K."/>
            <person name="Tanskanen J."/>
            <person name="Kim Y.M."/>
            <person name="Honaas L."/>
            <person name="Yang Z."/>
            <person name="Spallek T."/>
            <person name="Conn C.E."/>
            <person name="Ichihashi Y."/>
            <person name="Cheong K."/>
            <person name="Cui S."/>
            <person name="Der J.P."/>
            <person name="Gundlach H."/>
            <person name="Jiao Y."/>
            <person name="Hori C."/>
            <person name="Ishida J.K."/>
            <person name="Kasahara H."/>
            <person name="Kiba T."/>
            <person name="Kim M.S."/>
            <person name="Koo N."/>
            <person name="Laohavisit A."/>
            <person name="Lee Y.H."/>
            <person name="Lumba S."/>
            <person name="McCourt P."/>
            <person name="Mortimer J.C."/>
            <person name="Mutuku J.M."/>
            <person name="Nomura T."/>
            <person name="Sasaki-Sekimoto Y."/>
            <person name="Seto Y."/>
            <person name="Wang Y."/>
            <person name="Wakatake T."/>
            <person name="Sakakibara H."/>
            <person name="Demura T."/>
            <person name="Yamaguchi S."/>
            <person name="Yoneyama K."/>
            <person name="Manabe R.I."/>
            <person name="Nelson D.C."/>
            <person name="Schulman A.H."/>
            <person name="Timko M.P."/>
            <person name="dePamphilis C.W."/>
            <person name="Choi D."/>
            <person name="Shirasu K."/>
        </authorList>
    </citation>
    <scope>NUCLEOTIDE SEQUENCE [LARGE SCALE GENOMIC DNA]</scope>
    <source>
        <strain evidence="5">cv. UVA1</strain>
    </source>
</reference>
<gene>
    <name evidence="4" type="ORF">STAS_11460</name>
</gene>
<accession>A0A5A7PRT9</accession>
<evidence type="ECO:0000256" key="3">
    <source>
        <dbReference type="SAM" id="Phobius"/>
    </source>
</evidence>
<keyword evidence="3" id="KW-0812">Transmembrane</keyword>
<protein>
    <submittedName>
        <fullName evidence="4">Translocon outer complex protein 120</fullName>
    </submittedName>
</protein>
<organism evidence="4 5">
    <name type="scientific">Striga asiatica</name>
    <name type="common">Asiatic witchweed</name>
    <name type="synonym">Buchnera asiatica</name>
    <dbReference type="NCBI Taxonomy" id="4170"/>
    <lineage>
        <taxon>Eukaryota</taxon>
        <taxon>Viridiplantae</taxon>
        <taxon>Streptophyta</taxon>
        <taxon>Embryophyta</taxon>
        <taxon>Tracheophyta</taxon>
        <taxon>Spermatophyta</taxon>
        <taxon>Magnoliopsida</taxon>
        <taxon>eudicotyledons</taxon>
        <taxon>Gunneridae</taxon>
        <taxon>Pentapetalae</taxon>
        <taxon>asterids</taxon>
        <taxon>lamiids</taxon>
        <taxon>Lamiales</taxon>
        <taxon>Orobanchaceae</taxon>
        <taxon>Buchnereae</taxon>
        <taxon>Striga</taxon>
    </lineage>
</organism>
<feature type="transmembrane region" description="Helical" evidence="3">
    <location>
        <begin position="705"/>
        <end position="722"/>
    </location>
</feature>
<keyword evidence="5" id="KW-1185">Reference proteome</keyword>
<evidence type="ECO:0000313" key="5">
    <source>
        <dbReference type="Proteomes" id="UP000325081"/>
    </source>
</evidence>